<evidence type="ECO:0000313" key="8">
    <source>
        <dbReference type="EMBL" id="PWK56112.1"/>
    </source>
</evidence>
<protein>
    <submittedName>
        <fullName evidence="8">ABC transporter transmembrane protein</fullName>
    </submittedName>
</protein>
<evidence type="ECO:0000313" key="9">
    <source>
        <dbReference type="Proteomes" id="UP000245390"/>
    </source>
</evidence>
<proteinExistence type="predicted"/>
<dbReference type="GO" id="GO:0005524">
    <property type="term" value="F:ATP binding"/>
    <property type="evidence" value="ECO:0007669"/>
    <property type="project" value="InterPro"/>
</dbReference>
<comment type="subcellular location">
    <subcellularLocation>
        <location evidence="1">Cell membrane</location>
        <topology evidence="1">Multi-pass membrane protein</topology>
    </subcellularLocation>
</comment>
<dbReference type="SUPFAM" id="SSF90123">
    <property type="entry name" value="ABC transporter transmembrane region"/>
    <property type="match status" value="1"/>
</dbReference>
<dbReference type="EMBL" id="QGGV01000005">
    <property type="protein sequence ID" value="PWK56112.1"/>
    <property type="molecule type" value="Genomic_DNA"/>
</dbReference>
<dbReference type="PANTHER" id="PTHR43394:SF1">
    <property type="entry name" value="ATP-BINDING CASSETTE SUB-FAMILY B MEMBER 10, MITOCHONDRIAL"/>
    <property type="match status" value="1"/>
</dbReference>
<feature type="transmembrane region" description="Helical" evidence="6">
    <location>
        <begin position="130"/>
        <end position="156"/>
    </location>
</feature>
<evidence type="ECO:0000256" key="1">
    <source>
        <dbReference type="ARBA" id="ARBA00004651"/>
    </source>
</evidence>
<feature type="compositionally biased region" description="Basic and acidic residues" evidence="5">
    <location>
        <begin position="320"/>
        <end position="336"/>
    </location>
</feature>
<feature type="transmembrane region" description="Helical" evidence="6">
    <location>
        <begin position="24"/>
        <end position="50"/>
    </location>
</feature>
<dbReference type="AlphaFoldDB" id="A0A316G688"/>
<comment type="caution">
    <text evidence="8">The sequence shown here is derived from an EMBL/GenBank/DDBJ whole genome shotgun (WGS) entry which is preliminary data.</text>
</comment>
<accession>A0A316G688</accession>
<dbReference type="InterPro" id="IPR036640">
    <property type="entry name" value="ABC1_TM_sf"/>
</dbReference>
<evidence type="ECO:0000256" key="5">
    <source>
        <dbReference type="SAM" id="MobiDB-lite"/>
    </source>
</evidence>
<dbReference type="GO" id="GO:0005886">
    <property type="term" value="C:plasma membrane"/>
    <property type="evidence" value="ECO:0007669"/>
    <property type="project" value="UniProtKB-SubCell"/>
</dbReference>
<gene>
    <name evidence="8" type="ORF">C8D95_105178</name>
</gene>
<feature type="domain" description="ABC transmembrane type-1" evidence="7">
    <location>
        <begin position="28"/>
        <end position="303"/>
    </location>
</feature>
<dbReference type="PROSITE" id="PS50929">
    <property type="entry name" value="ABC_TM1F"/>
    <property type="match status" value="1"/>
</dbReference>
<dbReference type="InterPro" id="IPR039421">
    <property type="entry name" value="Type_1_exporter"/>
</dbReference>
<evidence type="ECO:0000256" key="6">
    <source>
        <dbReference type="SAM" id="Phobius"/>
    </source>
</evidence>
<dbReference type="RefSeq" id="WP_241239725.1">
    <property type="nucleotide sequence ID" value="NZ_CP034588.1"/>
</dbReference>
<keyword evidence="4 6" id="KW-0472">Membrane</keyword>
<keyword evidence="9" id="KW-1185">Reference proteome</keyword>
<feature type="compositionally biased region" description="Pro residues" evidence="5">
    <location>
        <begin position="372"/>
        <end position="382"/>
    </location>
</feature>
<feature type="region of interest" description="Disordered" evidence="5">
    <location>
        <begin position="316"/>
        <end position="382"/>
    </location>
</feature>
<evidence type="ECO:0000259" key="7">
    <source>
        <dbReference type="PROSITE" id="PS50929"/>
    </source>
</evidence>
<sequence length="382" mass="42160">MAAKTKPTTQAPALDAARQQSRHFLSYAFLFSVFVNILMLTGPLFMLQVYDRVLGSRSEETLVALLILVIMLYGLMWLLDFARSRLVARYGARFQSALDDRVFRAQILQRQGASTPEALSASRDLEAIQAYYASPAFTALMDLPFTPLFLGAIFVFHSWLGWFAVAGGLVLVAITVLTQVLTSERVRDAQATSEAAHRFGENARRASEIIRSQGMMDPVAERWMARRVAALSQNMSAVDWTSSFSTFTRAFRLALQSFVLALGAWLVLRGEMTAGAMIAGSILLGRALSPIEQLLARWPQVARARQGRKSLAAFLEATPEPEKRTRLPRPEGRIEAKGVTVTRGPGRHCSTTSASRWRPERRSASSVAAGPARPPSPRRFSA</sequence>
<dbReference type="PANTHER" id="PTHR43394">
    <property type="entry name" value="ATP-DEPENDENT PERMEASE MDL1, MITOCHONDRIAL"/>
    <property type="match status" value="1"/>
</dbReference>
<evidence type="ECO:0000256" key="3">
    <source>
        <dbReference type="ARBA" id="ARBA00022989"/>
    </source>
</evidence>
<organism evidence="8 9">
    <name type="scientific">Silicimonas algicola</name>
    <dbReference type="NCBI Taxonomy" id="1826607"/>
    <lineage>
        <taxon>Bacteria</taxon>
        <taxon>Pseudomonadati</taxon>
        <taxon>Pseudomonadota</taxon>
        <taxon>Alphaproteobacteria</taxon>
        <taxon>Rhodobacterales</taxon>
        <taxon>Paracoccaceae</taxon>
    </lineage>
</organism>
<reference evidence="8 9" key="1">
    <citation type="submission" date="2018-05" db="EMBL/GenBank/DDBJ databases">
        <title>Genomic Encyclopedia of Type Strains, Phase IV (KMG-IV): sequencing the most valuable type-strain genomes for metagenomic binning, comparative biology and taxonomic classification.</title>
        <authorList>
            <person name="Goeker M."/>
        </authorList>
    </citation>
    <scope>NUCLEOTIDE SEQUENCE [LARGE SCALE GENOMIC DNA]</scope>
    <source>
        <strain evidence="8 9">DSM 103371</strain>
    </source>
</reference>
<feature type="transmembrane region" description="Helical" evidence="6">
    <location>
        <begin position="162"/>
        <end position="181"/>
    </location>
</feature>
<feature type="transmembrane region" description="Helical" evidence="6">
    <location>
        <begin position="62"/>
        <end position="79"/>
    </location>
</feature>
<dbReference type="GO" id="GO:0015421">
    <property type="term" value="F:ABC-type oligopeptide transporter activity"/>
    <property type="evidence" value="ECO:0007669"/>
    <property type="project" value="TreeGrafter"/>
</dbReference>
<keyword evidence="3 6" id="KW-1133">Transmembrane helix</keyword>
<dbReference type="Proteomes" id="UP000245390">
    <property type="component" value="Unassembled WGS sequence"/>
</dbReference>
<feature type="transmembrane region" description="Helical" evidence="6">
    <location>
        <begin position="250"/>
        <end position="268"/>
    </location>
</feature>
<keyword evidence="2 6" id="KW-0812">Transmembrane</keyword>
<dbReference type="Pfam" id="PF00664">
    <property type="entry name" value="ABC_membrane"/>
    <property type="match status" value="1"/>
</dbReference>
<dbReference type="InterPro" id="IPR011527">
    <property type="entry name" value="ABC1_TM_dom"/>
</dbReference>
<evidence type="ECO:0000256" key="2">
    <source>
        <dbReference type="ARBA" id="ARBA00022692"/>
    </source>
</evidence>
<dbReference type="Gene3D" id="1.20.1560.10">
    <property type="entry name" value="ABC transporter type 1, transmembrane domain"/>
    <property type="match status" value="1"/>
</dbReference>
<evidence type="ECO:0000256" key="4">
    <source>
        <dbReference type="ARBA" id="ARBA00023136"/>
    </source>
</evidence>
<name>A0A316G688_9RHOB</name>